<dbReference type="Pfam" id="PF02502">
    <property type="entry name" value="LacAB_rpiB"/>
    <property type="match status" value="1"/>
</dbReference>
<feature type="binding site" evidence="4">
    <location>
        <position position="99"/>
    </location>
    <ligand>
        <name>D-ribulose 5-phosphate</name>
        <dbReference type="ChEBI" id="CHEBI:58121"/>
    </ligand>
</feature>
<dbReference type="GO" id="GO:0009052">
    <property type="term" value="P:pentose-phosphate shunt, non-oxidative branch"/>
    <property type="evidence" value="ECO:0007669"/>
    <property type="project" value="TreeGrafter"/>
</dbReference>
<evidence type="ECO:0000313" key="6">
    <source>
        <dbReference type="Proteomes" id="UP000182135"/>
    </source>
</evidence>
<feature type="binding site" evidence="4">
    <location>
        <begin position="66"/>
        <end position="70"/>
    </location>
    <ligand>
        <name>D-ribulose 5-phosphate</name>
        <dbReference type="ChEBI" id="CHEBI:58121"/>
    </ligand>
</feature>
<dbReference type="InterPro" id="IPR036569">
    <property type="entry name" value="RpiB_LacA_LacB_sf"/>
</dbReference>
<dbReference type="SUPFAM" id="SSF89623">
    <property type="entry name" value="Ribose/Galactose isomerase RpiB/AlsB"/>
    <property type="match status" value="1"/>
</dbReference>
<keyword evidence="6" id="KW-1185">Reference proteome</keyword>
<feature type="active site" description="Proton acceptor" evidence="3">
    <location>
        <position position="65"/>
    </location>
</feature>
<dbReference type="NCBIfam" id="NF004051">
    <property type="entry name" value="PRK05571.1"/>
    <property type="match status" value="1"/>
</dbReference>
<dbReference type="EMBL" id="FOOE01000010">
    <property type="protein sequence ID" value="SFF78125.1"/>
    <property type="molecule type" value="Genomic_DNA"/>
</dbReference>
<feature type="binding site" evidence="4">
    <location>
        <begin position="8"/>
        <end position="9"/>
    </location>
    <ligand>
        <name>D-ribulose 5-phosphate</name>
        <dbReference type="ChEBI" id="CHEBI:58121"/>
    </ligand>
</feature>
<evidence type="ECO:0000256" key="1">
    <source>
        <dbReference type="ARBA" id="ARBA00008754"/>
    </source>
</evidence>
<evidence type="ECO:0000256" key="3">
    <source>
        <dbReference type="PIRSR" id="PIRSR005384-1"/>
    </source>
</evidence>
<dbReference type="PIRSF" id="PIRSF005384">
    <property type="entry name" value="RpiB_LacA_B"/>
    <property type="match status" value="1"/>
</dbReference>
<dbReference type="AlphaFoldDB" id="A0A1I2LFR2"/>
<dbReference type="PANTHER" id="PTHR30345">
    <property type="entry name" value="RIBOSE-5-PHOSPHATE ISOMERASE B"/>
    <property type="match status" value="1"/>
</dbReference>
<dbReference type="GO" id="GO:0019316">
    <property type="term" value="P:D-allose catabolic process"/>
    <property type="evidence" value="ECO:0007669"/>
    <property type="project" value="TreeGrafter"/>
</dbReference>
<name>A0A1I2LFR2_9CLOT</name>
<keyword evidence="2 5" id="KW-0413">Isomerase</keyword>
<dbReference type="PANTHER" id="PTHR30345:SF0">
    <property type="entry name" value="DNA DAMAGE-REPAIR_TOLERATION PROTEIN DRT102"/>
    <property type="match status" value="1"/>
</dbReference>
<reference evidence="5 6" key="1">
    <citation type="submission" date="2016-10" db="EMBL/GenBank/DDBJ databases">
        <authorList>
            <person name="de Groot N.N."/>
        </authorList>
    </citation>
    <scope>NUCLEOTIDE SEQUENCE [LARGE SCALE GENOMIC DNA]</scope>
    <source>
        <strain evidence="5 6">NLAE-zl-G419</strain>
    </source>
</reference>
<evidence type="ECO:0000256" key="4">
    <source>
        <dbReference type="PIRSR" id="PIRSR005384-2"/>
    </source>
</evidence>
<feature type="active site" description="Proton donor" evidence="3">
    <location>
        <position position="98"/>
    </location>
</feature>
<evidence type="ECO:0000313" key="5">
    <source>
        <dbReference type="EMBL" id="SFF78125.1"/>
    </source>
</evidence>
<comment type="similarity">
    <text evidence="1">Belongs to the LacAB/RpiB family.</text>
</comment>
<feature type="binding site" evidence="4">
    <location>
        <position position="109"/>
    </location>
    <ligand>
        <name>D-ribulose 5-phosphate</name>
        <dbReference type="ChEBI" id="CHEBI:58121"/>
    </ligand>
</feature>
<dbReference type="eggNOG" id="COG0698">
    <property type="taxonomic scope" value="Bacteria"/>
</dbReference>
<sequence length="149" mass="16198">MKIAIGCDHGGFQLKEEVKKHLSQKGIEFEDFGTYSEESCDYPDIAACVGEKVVAKEFELGILICGTGIGIGIAANKIPGVRAALCSDTFSAHATRQHNNANILTMGQRVVGPGLALDIVDTFLNSSFEGDRHQRRIDKISAIENKYKK</sequence>
<dbReference type="InterPro" id="IPR003500">
    <property type="entry name" value="RpiB_LacA_LacB"/>
</dbReference>
<dbReference type="NCBIfam" id="TIGR01120">
    <property type="entry name" value="rpiB"/>
    <property type="match status" value="1"/>
</dbReference>
<dbReference type="RefSeq" id="WP_027638699.1">
    <property type="nucleotide sequence ID" value="NZ_BAAACD010000033.1"/>
</dbReference>
<evidence type="ECO:0000256" key="2">
    <source>
        <dbReference type="ARBA" id="ARBA00023235"/>
    </source>
</evidence>
<dbReference type="GeneID" id="90545765"/>
<feature type="binding site" evidence="4">
    <location>
        <position position="136"/>
    </location>
    <ligand>
        <name>D-ribulose 5-phosphate</name>
        <dbReference type="ChEBI" id="CHEBI:58121"/>
    </ligand>
</feature>
<dbReference type="Gene3D" id="3.40.1400.10">
    <property type="entry name" value="Sugar-phosphate isomerase, RpiB/LacA/LacB"/>
    <property type="match status" value="1"/>
</dbReference>
<accession>A0A1I2LFR2</accession>
<dbReference type="InterPro" id="IPR004785">
    <property type="entry name" value="RpiB"/>
</dbReference>
<dbReference type="GO" id="GO:0004751">
    <property type="term" value="F:ribose-5-phosphate isomerase activity"/>
    <property type="evidence" value="ECO:0007669"/>
    <property type="project" value="TreeGrafter"/>
</dbReference>
<proteinExistence type="inferred from homology"/>
<feature type="binding site" evidence="4">
    <location>
        <position position="132"/>
    </location>
    <ligand>
        <name>D-ribulose 5-phosphate</name>
        <dbReference type="ChEBI" id="CHEBI:58121"/>
    </ligand>
</feature>
<dbReference type="Proteomes" id="UP000182135">
    <property type="component" value="Unassembled WGS sequence"/>
</dbReference>
<dbReference type="OrthoDB" id="1778624at2"/>
<organism evidence="5 6">
    <name type="scientific">Clostridium cadaveris</name>
    <dbReference type="NCBI Taxonomy" id="1529"/>
    <lineage>
        <taxon>Bacteria</taxon>
        <taxon>Bacillati</taxon>
        <taxon>Bacillota</taxon>
        <taxon>Clostridia</taxon>
        <taxon>Eubacteriales</taxon>
        <taxon>Clostridiaceae</taxon>
        <taxon>Clostridium</taxon>
    </lineage>
</organism>
<dbReference type="NCBIfam" id="TIGR00689">
    <property type="entry name" value="rpiB_lacA_lacB"/>
    <property type="match status" value="1"/>
</dbReference>
<gene>
    <name evidence="5" type="ORF">SAMN04487885_11051</name>
</gene>
<dbReference type="STRING" id="1529.SAMN04487885_11051"/>
<protein>
    <submittedName>
        <fullName evidence="5">Ribose-5-phosphate isomerase</fullName>
    </submittedName>
</protein>